<dbReference type="RefSeq" id="WP_104688993.1">
    <property type="nucleotide sequence ID" value="NZ_JBKTHY010000007.1"/>
</dbReference>
<dbReference type="AlphaFoldDB" id="A0A2J6NM34"/>
<dbReference type="Gene3D" id="2.30.30.100">
    <property type="match status" value="1"/>
</dbReference>
<sequence>MPDSIAEIKELLNARVGQKVMVKVQAGRKRVNTLHGTLSKTYPAIFIIHLNNSEDDLQRVSYTYTDLLTHNVSLAFE</sequence>
<evidence type="ECO:0008006" key="3">
    <source>
        <dbReference type="Google" id="ProtNLM"/>
    </source>
</evidence>
<evidence type="ECO:0000313" key="1">
    <source>
        <dbReference type="EMBL" id="PMB82266.1"/>
    </source>
</evidence>
<protein>
    <recommendedName>
        <fullName evidence="3">Veg protein</fullName>
    </recommendedName>
</protein>
<dbReference type="GO" id="GO:0006355">
    <property type="term" value="P:regulation of DNA-templated transcription"/>
    <property type="evidence" value="ECO:0007669"/>
    <property type="project" value="InterPro"/>
</dbReference>
<proteinExistence type="predicted"/>
<dbReference type="PANTHER" id="PTHR40026:SF1">
    <property type="entry name" value="PROTEIN VEG"/>
    <property type="match status" value="1"/>
</dbReference>
<accession>A0A2J6NM34</accession>
<dbReference type="PANTHER" id="PTHR40026">
    <property type="entry name" value="PROTEIN VEG"/>
    <property type="match status" value="1"/>
</dbReference>
<organism evidence="1 2">
    <name type="scientific">Limosilactobacillus pontis</name>
    <dbReference type="NCBI Taxonomy" id="35787"/>
    <lineage>
        <taxon>Bacteria</taxon>
        <taxon>Bacillati</taxon>
        <taxon>Bacillota</taxon>
        <taxon>Bacilli</taxon>
        <taxon>Lactobacillales</taxon>
        <taxon>Lactobacillaceae</taxon>
        <taxon>Limosilactobacillus</taxon>
    </lineage>
</organism>
<dbReference type="InterPro" id="IPR009366">
    <property type="entry name" value="Protein_Veg"/>
</dbReference>
<dbReference type="Proteomes" id="UP000239920">
    <property type="component" value="Unassembled WGS sequence"/>
</dbReference>
<evidence type="ECO:0000313" key="2">
    <source>
        <dbReference type="Proteomes" id="UP000239920"/>
    </source>
</evidence>
<reference evidence="1 2" key="1">
    <citation type="submission" date="2017-09" db="EMBL/GenBank/DDBJ databases">
        <title>Bacterial strain isolated from the female urinary microbiota.</title>
        <authorList>
            <person name="Thomas-White K."/>
            <person name="Kumar N."/>
            <person name="Forster S."/>
            <person name="Putonti C."/>
            <person name="Lawley T."/>
            <person name="Wolfe A.J."/>
        </authorList>
    </citation>
    <scope>NUCLEOTIDE SEQUENCE [LARGE SCALE GENOMIC DNA]</scope>
    <source>
        <strain evidence="1 2">UMB0683</strain>
    </source>
</reference>
<gene>
    <name evidence="1" type="ORF">CK797_06750</name>
</gene>
<dbReference type="PIRSF" id="PIRSF037257">
    <property type="entry name" value="DUF1021"/>
    <property type="match status" value="1"/>
</dbReference>
<comment type="caution">
    <text evidence="1">The sequence shown here is derived from an EMBL/GenBank/DDBJ whole genome shotgun (WGS) entry which is preliminary data.</text>
</comment>
<dbReference type="Pfam" id="PF06257">
    <property type="entry name" value="VEG"/>
    <property type="match status" value="1"/>
</dbReference>
<dbReference type="EMBL" id="PNFV01000007">
    <property type="protein sequence ID" value="PMB82266.1"/>
    <property type="molecule type" value="Genomic_DNA"/>
</dbReference>
<name>A0A2J6NM34_9LACO</name>
<dbReference type="OrthoDB" id="5469at2"/>